<dbReference type="PROSITE" id="PS51257">
    <property type="entry name" value="PROKAR_LIPOPROTEIN"/>
    <property type="match status" value="1"/>
</dbReference>
<reference evidence="1 2" key="1">
    <citation type="submission" date="2018-05" db="EMBL/GenBank/DDBJ databases">
        <title>Candidatus Cardinium hertigii Genome Assembly.</title>
        <authorList>
            <person name="Showmaker K.C."/>
            <person name="Walden K.O."/>
            <person name="Fields C.J."/>
            <person name="Lambert K.N."/>
            <person name="Hudson M.E."/>
        </authorList>
    </citation>
    <scope>NUCLEOTIDE SEQUENCE [LARGE SCALE GENOMIC DNA]</scope>
    <source>
        <strain evidence="2">cHgTN10</strain>
    </source>
</reference>
<proteinExistence type="predicted"/>
<evidence type="ECO:0000313" key="1">
    <source>
        <dbReference type="EMBL" id="AWN81594.1"/>
    </source>
</evidence>
<gene>
    <name evidence="1" type="ORF">DK880_00262</name>
</gene>
<evidence type="ECO:0000313" key="2">
    <source>
        <dbReference type="Proteomes" id="UP000245872"/>
    </source>
</evidence>
<dbReference type="Proteomes" id="UP000245872">
    <property type="component" value="Chromosome"/>
</dbReference>
<protein>
    <recommendedName>
        <fullName evidence="3">CHAP domain-containing protein</fullName>
    </recommendedName>
</protein>
<keyword evidence="2" id="KW-1185">Reference proteome</keyword>
<dbReference type="EMBL" id="CP029619">
    <property type="protein sequence ID" value="AWN81594.1"/>
    <property type="molecule type" value="Genomic_DNA"/>
</dbReference>
<name>A0A2Z3LGS7_9BACT</name>
<sequence>MITKTKNLAVLILSLSLIGCNIDRYNMGKKDDIANQAKSYKESIDWAQSVKKESTDGKFTFKEGEPKCNLFVYDVIYEAVGGAPHNGYHPHTAKKWASSDCIRNWQYMGTSETWQAGDVIAKEINYTNASGHCGIAVSSTEVVAAGISKVSQGVHGLNGATVRRYIGD</sequence>
<evidence type="ECO:0008006" key="3">
    <source>
        <dbReference type="Google" id="ProtNLM"/>
    </source>
</evidence>
<dbReference type="RefSeq" id="WP_162534089.1">
    <property type="nucleotide sequence ID" value="NZ_CP029619.1"/>
</dbReference>
<dbReference type="AlphaFoldDB" id="A0A2Z3LGS7"/>
<accession>A0A2Z3LGS7</accession>
<dbReference type="KEGG" id="cher:DK880_00262"/>
<organism evidence="1 2">
    <name type="scientific">Candidatus Cardinium hertigii</name>
    <dbReference type="NCBI Taxonomy" id="247481"/>
    <lineage>
        <taxon>Bacteria</taxon>
        <taxon>Pseudomonadati</taxon>
        <taxon>Bacteroidota</taxon>
        <taxon>Cytophagia</taxon>
        <taxon>Cytophagales</taxon>
        <taxon>Amoebophilaceae</taxon>
        <taxon>Candidatus Cardinium</taxon>
    </lineage>
</organism>